<reference evidence="7" key="1">
    <citation type="submission" date="2025-08" db="UniProtKB">
        <authorList>
            <consortium name="Ensembl"/>
        </authorList>
    </citation>
    <scope>IDENTIFICATION</scope>
</reference>
<evidence type="ECO:0000256" key="4">
    <source>
        <dbReference type="ARBA" id="ARBA00023242"/>
    </source>
</evidence>
<dbReference type="SUPFAM" id="SSF140576">
    <property type="entry name" value="HIV integrase-binding domain"/>
    <property type="match status" value="1"/>
</dbReference>
<dbReference type="GO" id="GO:0005634">
    <property type="term" value="C:nucleus"/>
    <property type="evidence" value="ECO:0007669"/>
    <property type="project" value="UniProtKB-SubCell"/>
</dbReference>
<feature type="region of interest" description="Disordered" evidence="5">
    <location>
        <begin position="295"/>
        <end position="379"/>
    </location>
</feature>
<dbReference type="Ensembl" id="ENSZLMT00000016691.1">
    <property type="protein sequence ID" value="ENSZLMP00000016243.1"/>
    <property type="gene ID" value="ENSZLMG00000011296.1"/>
</dbReference>
<evidence type="ECO:0000256" key="1">
    <source>
        <dbReference type="ARBA" id="ARBA00004123"/>
    </source>
</evidence>
<dbReference type="InterPro" id="IPR021567">
    <property type="entry name" value="LEDGF_IBD"/>
</dbReference>
<protein>
    <submittedName>
        <fullName evidence="7">HDGF like 2</fullName>
    </submittedName>
</protein>
<feature type="compositionally biased region" description="Basic and acidic residues" evidence="5">
    <location>
        <begin position="78"/>
        <end position="93"/>
    </location>
</feature>
<dbReference type="InterPro" id="IPR035441">
    <property type="entry name" value="TFIIS/LEDGF_dom_sf"/>
</dbReference>
<name>A0A8D2PQ82_ZOSLA</name>
<feature type="domain" description="Lens epithelium-derived growth factor integrase-binding" evidence="6">
    <location>
        <begin position="213"/>
        <end position="304"/>
    </location>
</feature>
<dbReference type="FunFam" id="1.20.930.10:FF:000009">
    <property type="entry name" value="Hepatoma-derived growth factor-related protein 2"/>
    <property type="match status" value="1"/>
</dbReference>
<accession>A0A8D2PQ82</accession>
<evidence type="ECO:0000313" key="8">
    <source>
        <dbReference type="Proteomes" id="UP000694401"/>
    </source>
</evidence>
<feature type="compositionally biased region" description="Acidic residues" evidence="5">
    <location>
        <begin position="1"/>
        <end position="13"/>
    </location>
</feature>
<feature type="compositionally biased region" description="Basic residues" evidence="5">
    <location>
        <begin position="38"/>
        <end position="55"/>
    </location>
</feature>
<reference evidence="7" key="2">
    <citation type="submission" date="2025-09" db="UniProtKB">
        <authorList>
            <consortium name="Ensembl"/>
        </authorList>
    </citation>
    <scope>IDENTIFICATION</scope>
</reference>
<evidence type="ECO:0000313" key="7">
    <source>
        <dbReference type="Ensembl" id="ENSZLMP00000016243.1"/>
    </source>
</evidence>
<organism evidence="7 8">
    <name type="scientific">Zosterops lateralis melanops</name>
    <dbReference type="NCBI Taxonomy" id="1220523"/>
    <lineage>
        <taxon>Eukaryota</taxon>
        <taxon>Metazoa</taxon>
        <taxon>Chordata</taxon>
        <taxon>Craniata</taxon>
        <taxon>Vertebrata</taxon>
        <taxon>Euteleostomi</taxon>
        <taxon>Archelosauria</taxon>
        <taxon>Archosauria</taxon>
        <taxon>Dinosauria</taxon>
        <taxon>Saurischia</taxon>
        <taxon>Theropoda</taxon>
        <taxon>Coelurosauria</taxon>
        <taxon>Aves</taxon>
        <taxon>Neognathae</taxon>
        <taxon>Neoaves</taxon>
        <taxon>Telluraves</taxon>
        <taxon>Australaves</taxon>
        <taxon>Passeriformes</taxon>
        <taxon>Sylvioidea</taxon>
        <taxon>Zosteropidae</taxon>
        <taxon>Zosterops</taxon>
    </lineage>
</organism>
<dbReference type="InterPro" id="IPR036218">
    <property type="entry name" value="HIVI-bd_sf"/>
</dbReference>
<feature type="region of interest" description="Disordered" evidence="5">
    <location>
        <begin position="1"/>
        <end position="123"/>
    </location>
</feature>
<comment type="similarity">
    <text evidence="2">Belongs to the HDGF family.</text>
</comment>
<keyword evidence="3" id="KW-0175">Coiled coil</keyword>
<keyword evidence="8" id="KW-1185">Reference proteome</keyword>
<dbReference type="Gene3D" id="1.20.930.10">
    <property type="entry name" value="Conserved domain common to transcription factors TFIIS, elongin A, CRSP70"/>
    <property type="match status" value="1"/>
</dbReference>
<comment type="subcellular location">
    <subcellularLocation>
        <location evidence="1">Nucleus</location>
    </subcellularLocation>
</comment>
<dbReference type="Pfam" id="PF11467">
    <property type="entry name" value="LEDGF"/>
    <property type="match status" value="1"/>
</dbReference>
<feature type="compositionally biased region" description="Basic and acidic residues" evidence="5">
    <location>
        <begin position="161"/>
        <end position="214"/>
    </location>
</feature>
<evidence type="ECO:0000256" key="3">
    <source>
        <dbReference type="ARBA" id="ARBA00023054"/>
    </source>
</evidence>
<feature type="compositionally biased region" description="Basic and acidic residues" evidence="5">
    <location>
        <begin position="306"/>
        <end position="319"/>
    </location>
</feature>
<evidence type="ECO:0000256" key="2">
    <source>
        <dbReference type="ARBA" id="ARBA00005309"/>
    </source>
</evidence>
<dbReference type="AlphaFoldDB" id="A0A8D2PQ82"/>
<feature type="region of interest" description="Disordered" evidence="5">
    <location>
        <begin position="153"/>
        <end position="214"/>
    </location>
</feature>
<dbReference type="Proteomes" id="UP000694401">
    <property type="component" value="Unassembled WGS sequence"/>
</dbReference>
<sequence length="379" mass="41471">MAGSDAGDDEDDPTMATVPTEKVDSDEDSDRGSDHSGLKRKSLAMKMPVTKRPRKSSSDLDQGSPSVTEEENSESSSESEKNSDQDFTPEKKPVARAPRRMPAAGRKKKWGDRGVSLGPGAGCGVAVGAVVAWPWLCLCCSGEGSPCIVLSSKVKKPAKKQPSELSRKPNQKEKRGRAEEKPRNKPPKVERGRKKSEPIPERRMEKKKEPTVEEKLQKLHSEIKFALKVDNPDIKRCLNALEELGTLQVTSHILQKHTDVVATLKKIRRYKANKDVMEKAAEVYTRLKSRVLGPKMESLQKANKAGPEKDKGDAEKGQEKLSGAETRNEKGEEETNADLSGPVNGESLSQKSEGTEEKDKSQGAGAGELEASTEEPHNK</sequence>
<proteinExistence type="inferred from homology"/>
<evidence type="ECO:0000259" key="6">
    <source>
        <dbReference type="Pfam" id="PF11467"/>
    </source>
</evidence>
<keyword evidence="4" id="KW-0539">Nucleus</keyword>
<evidence type="ECO:0000256" key="5">
    <source>
        <dbReference type="SAM" id="MobiDB-lite"/>
    </source>
</evidence>